<dbReference type="KEGG" id="cqu:CpipJ_CPIJ018894"/>
<dbReference type="eggNOG" id="ENOG502SDJG">
    <property type="taxonomic scope" value="Eukaryota"/>
</dbReference>
<dbReference type="HOGENOM" id="CLU_460980_0_0_1"/>
<reference evidence="2" key="2">
    <citation type="submission" date="2021-02" db="UniProtKB">
        <authorList>
            <consortium name="EnsemblMetazoa"/>
        </authorList>
    </citation>
    <scope>IDENTIFICATION</scope>
    <source>
        <strain evidence="2">JHB</strain>
    </source>
</reference>
<dbReference type="PANTHER" id="PTHR13884">
    <property type="entry name" value="DUF853 DOMAIN-CONTAINING PROTEIN"/>
    <property type="match status" value="1"/>
</dbReference>
<sequence>MIQHGAVVNDLLKESAPRVVDECRICISLMVFFAAVCESGPGSEPKRRKEFEVRGTSVPTVRAVESINSWRGILGRCGCVAGLILQYYVYCAYDKTVTPAKLTDTFVFSWDQGATFNPTTGKLEHFFQHHHCRYGHGQRTACNLTQALSSFLEQNSQHIYLISNIRMVPGPCWNPGWGALATTAAAVATGAKYLVMLNREEQQECFADACHVSLSSSDEVWSKRCGGGSIWGMIMGLRMILKEAPIPPEFQTKSQKPHVVASHLIDVSLAFLIVDRLANSIKILCSNLHGDWKLWFVVHGDRARLTTSGQQWSGYVPGKCGLMFCNVAILHRSSGSWRRASPGMRAASLAQEKLFLLVPALRVKPTKPTIAQPKFAMGKLAGQIQFVLSSIFKSSNLKSSNLQIFKSSNLQIFKSSNLQIFKSSNLQIFKSSNLQIFKSSNLQIFKSSNLQIFKSSNLQIFKSSNLQIFKSSNLQIFKSSNLQIFKSSNLQIFKSSNLQIFKSSNLQIFKSSNLQIFKSSNLQIFKSSNLQIFKSSNLQTLNVQVNSISHTRFQNNSHDPYKIDANIFTTHKLVSIYLPEPSVLDNDASNNL</sequence>
<dbReference type="AlphaFoldDB" id="B0XHV6"/>
<protein>
    <submittedName>
        <fullName evidence="1 2">Uncharacterized protein</fullName>
    </submittedName>
</protein>
<name>B0XHV6_CULQU</name>
<gene>
    <name evidence="2" type="primary">6053074</name>
    <name evidence="1" type="ORF">CpipJ_CPIJ018894</name>
</gene>
<accession>B0XHV6</accession>
<dbReference type="EMBL" id="DS233216">
    <property type="protein sequence ID" value="EDS28765.1"/>
    <property type="molecule type" value="Genomic_DNA"/>
</dbReference>
<evidence type="ECO:0000313" key="3">
    <source>
        <dbReference type="Proteomes" id="UP000002320"/>
    </source>
</evidence>
<evidence type="ECO:0000313" key="2">
    <source>
        <dbReference type="EnsemblMetazoa" id="CPIJ018894-PA"/>
    </source>
</evidence>
<dbReference type="InParanoid" id="B0XHV6"/>
<dbReference type="EnsemblMetazoa" id="CPIJ018894-RA">
    <property type="protein sequence ID" value="CPIJ018894-PA"/>
    <property type="gene ID" value="CPIJ018894"/>
</dbReference>
<dbReference type="PANTHER" id="PTHR13884:SF9">
    <property type="entry name" value="PROTEIN CBG13449"/>
    <property type="match status" value="1"/>
</dbReference>
<dbReference type="Proteomes" id="UP000002320">
    <property type="component" value="Unassembled WGS sequence"/>
</dbReference>
<reference evidence="1" key="1">
    <citation type="submission" date="2007-03" db="EMBL/GenBank/DDBJ databases">
        <title>Annotation of Culex pipiens quinquefasciatus.</title>
        <authorList>
            <consortium name="The Broad Institute Genome Sequencing Platform"/>
            <person name="Atkinson P.W."/>
            <person name="Hemingway J."/>
            <person name="Christensen B.M."/>
            <person name="Higgs S."/>
            <person name="Kodira C."/>
            <person name="Hannick L."/>
            <person name="Megy K."/>
            <person name="O'Leary S."/>
            <person name="Pearson M."/>
            <person name="Haas B.J."/>
            <person name="Mauceli E."/>
            <person name="Wortman J.R."/>
            <person name="Lee N.H."/>
            <person name="Guigo R."/>
            <person name="Stanke M."/>
            <person name="Alvarado L."/>
            <person name="Amedeo P."/>
            <person name="Antoine C.H."/>
            <person name="Arensburger P."/>
            <person name="Bidwell S.L."/>
            <person name="Crawford M."/>
            <person name="Camaro F."/>
            <person name="Devon K."/>
            <person name="Engels R."/>
            <person name="Hammond M."/>
            <person name="Howarth C."/>
            <person name="Koehrsen M."/>
            <person name="Lawson D."/>
            <person name="Montgomery P."/>
            <person name="Nene V."/>
            <person name="Nusbaum C."/>
            <person name="Puiu D."/>
            <person name="Romero-Severson J."/>
            <person name="Severson D.W."/>
            <person name="Shumway M."/>
            <person name="Sisk P."/>
            <person name="Stolte C."/>
            <person name="Zeng Q."/>
            <person name="Eisenstadt E."/>
            <person name="Fraser-Liggett C."/>
            <person name="Strausberg R."/>
            <person name="Galagan J."/>
            <person name="Birren B."/>
            <person name="Collins F.H."/>
        </authorList>
    </citation>
    <scope>NUCLEOTIDE SEQUENCE [LARGE SCALE GENOMIC DNA]</scope>
    <source>
        <strain evidence="1">JHB</strain>
    </source>
</reference>
<proteinExistence type="predicted"/>
<dbReference type="VEuPathDB" id="VectorBase:CPIJ018894"/>
<dbReference type="InterPro" id="IPR053236">
    <property type="entry name" value="Cornifin"/>
</dbReference>
<evidence type="ECO:0000313" key="1">
    <source>
        <dbReference type="EMBL" id="EDS28765.1"/>
    </source>
</evidence>
<organism>
    <name type="scientific">Culex quinquefasciatus</name>
    <name type="common">Southern house mosquito</name>
    <name type="synonym">Culex pungens</name>
    <dbReference type="NCBI Taxonomy" id="7176"/>
    <lineage>
        <taxon>Eukaryota</taxon>
        <taxon>Metazoa</taxon>
        <taxon>Ecdysozoa</taxon>
        <taxon>Arthropoda</taxon>
        <taxon>Hexapoda</taxon>
        <taxon>Insecta</taxon>
        <taxon>Pterygota</taxon>
        <taxon>Neoptera</taxon>
        <taxon>Endopterygota</taxon>
        <taxon>Diptera</taxon>
        <taxon>Nematocera</taxon>
        <taxon>Culicoidea</taxon>
        <taxon>Culicidae</taxon>
        <taxon>Culicinae</taxon>
        <taxon>Culicini</taxon>
        <taxon>Culex</taxon>
        <taxon>Culex</taxon>
    </lineage>
</organism>
<keyword evidence="3" id="KW-1185">Reference proteome</keyword>